<feature type="transmembrane region" description="Helical" evidence="3">
    <location>
        <begin position="7"/>
        <end position="29"/>
    </location>
</feature>
<keyword evidence="3" id="KW-0472">Membrane</keyword>
<comment type="similarity">
    <text evidence="2">Belongs to the bacterial solute-binding protein 2 family.</text>
</comment>
<comment type="caution">
    <text evidence="5">The sequence shown here is derived from an EMBL/GenBank/DDBJ whole genome shotgun (WGS) entry which is preliminary data.</text>
</comment>
<evidence type="ECO:0000313" key="5">
    <source>
        <dbReference type="EMBL" id="MBC8580348.1"/>
    </source>
</evidence>
<reference evidence="5" key="1">
    <citation type="submission" date="2020-08" db="EMBL/GenBank/DDBJ databases">
        <title>Genome public.</title>
        <authorList>
            <person name="Liu C."/>
            <person name="Sun Q."/>
        </authorList>
    </citation>
    <scope>NUCLEOTIDE SEQUENCE</scope>
    <source>
        <strain evidence="5">NSJ-12</strain>
    </source>
</reference>
<keyword evidence="3" id="KW-0812">Transmembrane</keyword>
<dbReference type="PANTHER" id="PTHR30036">
    <property type="entry name" value="D-XYLOSE-BINDING PERIPLASMIC PROTEIN"/>
    <property type="match status" value="1"/>
</dbReference>
<evidence type="ECO:0000256" key="3">
    <source>
        <dbReference type="SAM" id="Phobius"/>
    </source>
</evidence>
<dbReference type="EMBL" id="JACRSY010000019">
    <property type="protein sequence ID" value="MBC8580348.1"/>
    <property type="molecule type" value="Genomic_DNA"/>
</dbReference>
<dbReference type="Gene3D" id="3.40.50.2300">
    <property type="match status" value="2"/>
</dbReference>
<gene>
    <name evidence="5" type="ORF">H8718_12500</name>
</gene>
<dbReference type="GO" id="GO:0030246">
    <property type="term" value="F:carbohydrate binding"/>
    <property type="evidence" value="ECO:0007669"/>
    <property type="project" value="TreeGrafter"/>
</dbReference>
<feature type="domain" description="Periplasmic binding protein" evidence="4">
    <location>
        <begin position="39"/>
        <end position="287"/>
    </location>
</feature>
<dbReference type="Proteomes" id="UP000655830">
    <property type="component" value="Unassembled WGS sequence"/>
</dbReference>
<evidence type="ECO:0000313" key="6">
    <source>
        <dbReference type="Proteomes" id="UP000655830"/>
    </source>
</evidence>
<evidence type="ECO:0000256" key="1">
    <source>
        <dbReference type="ARBA" id="ARBA00004196"/>
    </source>
</evidence>
<sequence>MKHKNDILYILALILLVMLYLISSTDLFYKEQETDIYQISVILNETSDAIFENIKLGMKQVDKEWTTEVNIVTLYEANHAEQQMKLVEREVANGAEVIILFPVDAELTKEYLIQENWNIPIICVGTYLPEQVVDVWIHGDELARVQELGRKIIEDNLRFIYTIAPRIERSNVNQRLKGLKEVLEENNVGVECLYYETEEELVTLLRELNEKGIETGLVALDTMTLNLLMTQYRTLEEQNLYIYGIGYTSSLLSDLEKGLIQALSIHNDYDLGYLSLASAVALLQHEKVAYDQKVIGGLITKDNIYGTFYEKILFPIH</sequence>
<protein>
    <submittedName>
        <fullName evidence="5">Substrate-binding domain-containing protein</fullName>
    </submittedName>
</protein>
<dbReference type="AlphaFoldDB" id="A0A926EHG4"/>
<evidence type="ECO:0000256" key="2">
    <source>
        <dbReference type="ARBA" id="ARBA00007639"/>
    </source>
</evidence>
<dbReference type="SUPFAM" id="SSF53822">
    <property type="entry name" value="Periplasmic binding protein-like I"/>
    <property type="match status" value="1"/>
</dbReference>
<dbReference type="InterPro" id="IPR025997">
    <property type="entry name" value="SBP_2_dom"/>
</dbReference>
<keyword evidence="3" id="KW-1133">Transmembrane helix</keyword>
<organism evidence="5 6">
    <name type="scientific">Zhenhengia yiwuensis</name>
    <dbReference type="NCBI Taxonomy" id="2763666"/>
    <lineage>
        <taxon>Bacteria</taxon>
        <taxon>Bacillati</taxon>
        <taxon>Bacillota</taxon>
        <taxon>Clostridia</taxon>
        <taxon>Lachnospirales</taxon>
        <taxon>Lachnospiraceae</taxon>
        <taxon>Zhenhengia</taxon>
    </lineage>
</organism>
<name>A0A926EHG4_9FIRM</name>
<dbReference type="InterPro" id="IPR050555">
    <property type="entry name" value="Bact_Solute-Bind_Prot2"/>
</dbReference>
<dbReference type="InterPro" id="IPR028082">
    <property type="entry name" value="Peripla_BP_I"/>
</dbReference>
<proteinExistence type="inferred from homology"/>
<dbReference type="Pfam" id="PF13407">
    <property type="entry name" value="Peripla_BP_4"/>
    <property type="match status" value="1"/>
</dbReference>
<evidence type="ECO:0000259" key="4">
    <source>
        <dbReference type="Pfam" id="PF13407"/>
    </source>
</evidence>
<comment type="subcellular location">
    <subcellularLocation>
        <location evidence="1">Cell envelope</location>
    </subcellularLocation>
</comment>
<accession>A0A926EHG4</accession>
<keyword evidence="6" id="KW-1185">Reference proteome</keyword>
<dbReference type="GO" id="GO:0030288">
    <property type="term" value="C:outer membrane-bounded periplasmic space"/>
    <property type="evidence" value="ECO:0007669"/>
    <property type="project" value="TreeGrafter"/>
</dbReference>
<dbReference type="PANTHER" id="PTHR30036:SF7">
    <property type="entry name" value="ABC TRANSPORTER PERIPLASMIC-BINDING PROTEIN YPHF"/>
    <property type="match status" value="1"/>
</dbReference>
<dbReference type="RefSeq" id="WP_249333177.1">
    <property type="nucleotide sequence ID" value="NZ_JACRSY010000019.1"/>
</dbReference>